<dbReference type="InterPro" id="IPR036217">
    <property type="entry name" value="MethylDNA_cys_MeTrfase_DNAb"/>
</dbReference>
<comment type="function">
    <text evidence="9">Involved in the cellular defense against the biological effects of O6-methylguanine (O6-MeG) and O4-methylthymine (O4-MeT) in DNA. Repairs the methylated nucleobase in DNA by stoichiometrically transferring the methyl group to a cysteine residue in the enzyme. This is a suicide reaction: the enzyme is irreversibly inactivated.</text>
</comment>
<dbReference type="OrthoDB" id="9802228at2"/>
<dbReference type="Gene3D" id="1.10.10.10">
    <property type="entry name" value="Winged helix-like DNA-binding domain superfamily/Winged helix DNA-binding domain"/>
    <property type="match status" value="1"/>
</dbReference>
<dbReference type="GO" id="GO:0003908">
    <property type="term" value="F:methylated-DNA-[protein]-cysteine S-methyltransferase activity"/>
    <property type="evidence" value="ECO:0007669"/>
    <property type="project" value="UniProtKB-UniRule"/>
</dbReference>
<gene>
    <name evidence="12" type="ORF">AF332_22620</name>
</gene>
<comment type="catalytic activity">
    <reaction evidence="8 9">
        <text>a 6-O-methyl-2'-deoxyguanosine in DNA + L-cysteinyl-[protein] = S-methyl-L-cysteinyl-[protein] + a 2'-deoxyguanosine in DNA</text>
        <dbReference type="Rhea" id="RHEA:24000"/>
        <dbReference type="Rhea" id="RHEA-COMP:10131"/>
        <dbReference type="Rhea" id="RHEA-COMP:10132"/>
        <dbReference type="Rhea" id="RHEA-COMP:11367"/>
        <dbReference type="Rhea" id="RHEA-COMP:11368"/>
        <dbReference type="ChEBI" id="CHEBI:29950"/>
        <dbReference type="ChEBI" id="CHEBI:82612"/>
        <dbReference type="ChEBI" id="CHEBI:85445"/>
        <dbReference type="ChEBI" id="CHEBI:85448"/>
        <dbReference type="EC" id="2.1.1.63"/>
    </reaction>
</comment>
<evidence type="ECO:0000256" key="8">
    <source>
        <dbReference type="ARBA" id="ARBA00049348"/>
    </source>
</evidence>
<dbReference type="GO" id="GO:0032259">
    <property type="term" value="P:methylation"/>
    <property type="evidence" value="ECO:0007669"/>
    <property type="project" value="UniProtKB-KW"/>
</dbReference>
<dbReference type="PANTHER" id="PTHR10815">
    <property type="entry name" value="METHYLATED-DNA--PROTEIN-CYSTEINE METHYLTRANSFERASE"/>
    <property type="match status" value="1"/>
</dbReference>
<keyword evidence="5 9" id="KW-0808">Transferase</keyword>
<dbReference type="EMBL" id="LGUF01000007">
    <property type="protein sequence ID" value="KON89327.1"/>
    <property type="molecule type" value="Genomic_DNA"/>
</dbReference>
<evidence type="ECO:0000313" key="13">
    <source>
        <dbReference type="Proteomes" id="UP000037109"/>
    </source>
</evidence>
<keyword evidence="4 9" id="KW-0489">Methyltransferase</keyword>
<keyword evidence="6 9" id="KW-0227">DNA damage</keyword>
<dbReference type="InterPro" id="IPR036388">
    <property type="entry name" value="WH-like_DNA-bd_sf"/>
</dbReference>
<dbReference type="Gene3D" id="3.30.160.70">
    <property type="entry name" value="Methylated DNA-protein cysteine methyltransferase domain"/>
    <property type="match status" value="1"/>
</dbReference>
<keyword evidence="13" id="KW-1185">Reference proteome</keyword>
<dbReference type="InterPro" id="IPR001497">
    <property type="entry name" value="MethylDNA_cys_MeTrfase_AS"/>
</dbReference>
<dbReference type="Pfam" id="PF02870">
    <property type="entry name" value="Methyltransf_1N"/>
    <property type="match status" value="1"/>
</dbReference>
<protein>
    <recommendedName>
        <fullName evidence="9">Methylated-DNA--protein-cysteine methyltransferase</fullName>
        <ecNumber evidence="9">2.1.1.63</ecNumber>
    </recommendedName>
    <alternativeName>
        <fullName evidence="9">6-O-methylguanine-DNA methyltransferase</fullName>
        <shortName evidence="9">MGMT</shortName>
    </alternativeName>
    <alternativeName>
        <fullName evidence="9">O-6-methylguanine-DNA-alkyltransferase</fullName>
    </alternativeName>
</protein>
<dbReference type="Pfam" id="PF01035">
    <property type="entry name" value="DNA_binding_1"/>
    <property type="match status" value="1"/>
</dbReference>
<evidence type="ECO:0000256" key="5">
    <source>
        <dbReference type="ARBA" id="ARBA00022679"/>
    </source>
</evidence>
<dbReference type="Proteomes" id="UP000037109">
    <property type="component" value="Unassembled WGS sequence"/>
</dbReference>
<dbReference type="NCBIfam" id="TIGR00589">
    <property type="entry name" value="ogt"/>
    <property type="match status" value="1"/>
</dbReference>
<evidence type="ECO:0000256" key="7">
    <source>
        <dbReference type="ARBA" id="ARBA00023204"/>
    </source>
</evidence>
<keyword evidence="7 9" id="KW-0234">DNA repair</keyword>
<evidence type="ECO:0000256" key="9">
    <source>
        <dbReference type="HAMAP-Rule" id="MF_00772"/>
    </source>
</evidence>
<dbReference type="InterPro" id="IPR008332">
    <property type="entry name" value="MethylG_MeTrfase_N"/>
</dbReference>
<evidence type="ECO:0000256" key="2">
    <source>
        <dbReference type="ARBA" id="ARBA00008711"/>
    </source>
</evidence>
<dbReference type="InterPro" id="IPR036631">
    <property type="entry name" value="MGMT_N_sf"/>
</dbReference>
<feature type="active site" description="Nucleophile; methyl group acceptor" evidence="9">
    <location>
        <position position="132"/>
    </location>
</feature>
<feature type="domain" description="Methylated-DNA-[protein]-cysteine S-methyltransferase DNA binding" evidence="10">
    <location>
        <begin position="81"/>
        <end position="162"/>
    </location>
</feature>
<reference evidence="13" key="1">
    <citation type="submission" date="2015-07" db="EMBL/GenBank/DDBJ databases">
        <title>Fjat-10036 dsm4.</title>
        <authorList>
            <person name="Liu B."/>
            <person name="Wang J."/>
            <person name="Zhu Y."/>
            <person name="Liu G."/>
            <person name="Chen Q."/>
            <person name="Chen Z."/>
            <person name="Lan J."/>
            <person name="Che J."/>
            <person name="Ge C."/>
            <person name="Shi H."/>
            <person name="Pan Z."/>
            <person name="Liu X."/>
        </authorList>
    </citation>
    <scope>NUCLEOTIDE SEQUENCE [LARGE SCALE GENOMIC DNA]</scope>
    <source>
        <strain evidence="13">DSM 4</strain>
    </source>
</reference>
<evidence type="ECO:0000313" key="12">
    <source>
        <dbReference type="EMBL" id="KON89327.1"/>
    </source>
</evidence>
<dbReference type="PROSITE" id="PS00374">
    <property type="entry name" value="MGMT"/>
    <property type="match status" value="1"/>
</dbReference>
<name>A0A0M0GIL7_SPOGL</name>
<evidence type="ECO:0000259" key="10">
    <source>
        <dbReference type="Pfam" id="PF01035"/>
    </source>
</evidence>
<dbReference type="GO" id="GO:0006307">
    <property type="term" value="P:DNA alkylation repair"/>
    <property type="evidence" value="ECO:0007669"/>
    <property type="project" value="UniProtKB-UniRule"/>
</dbReference>
<dbReference type="CDD" id="cd06445">
    <property type="entry name" value="ATase"/>
    <property type="match status" value="1"/>
</dbReference>
<dbReference type="PANTHER" id="PTHR10815:SF5">
    <property type="entry name" value="METHYLATED-DNA--PROTEIN-CYSTEINE METHYLTRANSFERASE"/>
    <property type="match status" value="1"/>
</dbReference>
<dbReference type="PATRIC" id="fig|1459.3.peg.4985"/>
<sequence length="166" mass="18569">MTGRIYSKNTTPAGDIYIVAENGIISALYMGEEDFLEGEEGLSLQFDPCESLIMNCTLQLEEYFNGQRKEFDIPIEPHGTAFQKAVWKELRQIPFGETRSYQDIAVKIGKEKAVRAIGQANKANRLPIIIPCHRVIGKNKSLTGYAGSRTEIKEILLSLEGANFIK</sequence>
<dbReference type="GO" id="GO:0005737">
    <property type="term" value="C:cytoplasm"/>
    <property type="evidence" value="ECO:0007669"/>
    <property type="project" value="UniProtKB-SubCell"/>
</dbReference>
<comment type="similarity">
    <text evidence="2 9">Belongs to the MGMT family.</text>
</comment>
<comment type="catalytic activity">
    <reaction evidence="1 9">
        <text>a 4-O-methyl-thymidine in DNA + L-cysteinyl-[protein] = a thymidine in DNA + S-methyl-L-cysteinyl-[protein]</text>
        <dbReference type="Rhea" id="RHEA:53428"/>
        <dbReference type="Rhea" id="RHEA-COMP:10131"/>
        <dbReference type="Rhea" id="RHEA-COMP:10132"/>
        <dbReference type="Rhea" id="RHEA-COMP:13555"/>
        <dbReference type="Rhea" id="RHEA-COMP:13556"/>
        <dbReference type="ChEBI" id="CHEBI:29950"/>
        <dbReference type="ChEBI" id="CHEBI:82612"/>
        <dbReference type="ChEBI" id="CHEBI:137386"/>
        <dbReference type="ChEBI" id="CHEBI:137387"/>
        <dbReference type="EC" id="2.1.1.63"/>
    </reaction>
</comment>
<dbReference type="RefSeq" id="WP_053436696.1">
    <property type="nucleotide sequence ID" value="NZ_LGUF01000007.1"/>
</dbReference>
<proteinExistence type="inferred from homology"/>
<dbReference type="InterPro" id="IPR023546">
    <property type="entry name" value="MGMT"/>
</dbReference>
<accession>A0A0M0GIL7</accession>
<dbReference type="InterPro" id="IPR014048">
    <property type="entry name" value="MethylDNA_cys_MeTrfase_DNA-bd"/>
</dbReference>
<keyword evidence="3 9" id="KW-0963">Cytoplasm</keyword>
<dbReference type="HAMAP" id="MF_00772">
    <property type="entry name" value="OGT"/>
    <property type="match status" value="1"/>
</dbReference>
<comment type="miscellaneous">
    <text evidence="9">This enzyme catalyzes only one turnover and therefore is not strictly catalytic. According to one definition, an enzyme is a biocatalyst that acts repeatedly and over many reaction cycles.</text>
</comment>
<organism evidence="12 13">
    <name type="scientific">Sporosarcina globispora</name>
    <name type="common">Bacillus globisporus</name>
    <dbReference type="NCBI Taxonomy" id="1459"/>
    <lineage>
        <taxon>Bacteria</taxon>
        <taxon>Bacillati</taxon>
        <taxon>Bacillota</taxon>
        <taxon>Bacilli</taxon>
        <taxon>Bacillales</taxon>
        <taxon>Caryophanaceae</taxon>
        <taxon>Sporosarcina</taxon>
    </lineage>
</organism>
<comment type="caution">
    <text evidence="12">The sequence shown here is derived from an EMBL/GenBank/DDBJ whole genome shotgun (WGS) entry which is preliminary data.</text>
</comment>
<evidence type="ECO:0000256" key="3">
    <source>
        <dbReference type="ARBA" id="ARBA00022490"/>
    </source>
</evidence>
<comment type="subcellular location">
    <subcellularLocation>
        <location evidence="9">Cytoplasm</location>
    </subcellularLocation>
</comment>
<dbReference type="AlphaFoldDB" id="A0A0M0GIL7"/>
<evidence type="ECO:0000256" key="1">
    <source>
        <dbReference type="ARBA" id="ARBA00001286"/>
    </source>
</evidence>
<dbReference type="SUPFAM" id="SSF53155">
    <property type="entry name" value="Methylated DNA-protein cysteine methyltransferase domain"/>
    <property type="match status" value="1"/>
</dbReference>
<dbReference type="SUPFAM" id="SSF46767">
    <property type="entry name" value="Methylated DNA-protein cysteine methyltransferase, C-terminal domain"/>
    <property type="match status" value="1"/>
</dbReference>
<feature type="domain" description="Methylguanine DNA methyltransferase ribonuclease-like" evidence="11">
    <location>
        <begin position="6"/>
        <end position="77"/>
    </location>
</feature>
<evidence type="ECO:0000256" key="6">
    <source>
        <dbReference type="ARBA" id="ARBA00022763"/>
    </source>
</evidence>
<evidence type="ECO:0000259" key="11">
    <source>
        <dbReference type="Pfam" id="PF02870"/>
    </source>
</evidence>
<dbReference type="STRING" id="1459.AF332_22620"/>
<dbReference type="EC" id="2.1.1.63" evidence="9"/>
<dbReference type="FunFam" id="1.10.10.10:FF:000214">
    <property type="entry name" value="Methylated-DNA--protein-cysteine methyltransferase"/>
    <property type="match status" value="1"/>
</dbReference>
<evidence type="ECO:0000256" key="4">
    <source>
        <dbReference type="ARBA" id="ARBA00022603"/>
    </source>
</evidence>